<gene>
    <name evidence="6" type="ORF">CDAR_303042</name>
</gene>
<keyword evidence="2" id="KW-0736">Signalosome</keyword>
<evidence type="ECO:0000313" key="7">
    <source>
        <dbReference type="Proteomes" id="UP001054837"/>
    </source>
</evidence>
<dbReference type="AlphaFoldDB" id="A0AAV4V3F8"/>
<organism evidence="6 7">
    <name type="scientific">Caerostris darwini</name>
    <dbReference type="NCBI Taxonomy" id="1538125"/>
    <lineage>
        <taxon>Eukaryota</taxon>
        <taxon>Metazoa</taxon>
        <taxon>Ecdysozoa</taxon>
        <taxon>Arthropoda</taxon>
        <taxon>Chelicerata</taxon>
        <taxon>Arachnida</taxon>
        <taxon>Araneae</taxon>
        <taxon>Araneomorphae</taxon>
        <taxon>Entelegynae</taxon>
        <taxon>Araneoidea</taxon>
        <taxon>Araneidae</taxon>
        <taxon>Caerostris</taxon>
    </lineage>
</organism>
<dbReference type="Proteomes" id="UP001054837">
    <property type="component" value="Unassembled WGS sequence"/>
</dbReference>
<feature type="signal peptide" evidence="5">
    <location>
        <begin position="1"/>
        <end position="18"/>
    </location>
</feature>
<feature type="transmembrane region" description="Helical" evidence="4">
    <location>
        <begin position="58"/>
        <end position="76"/>
    </location>
</feature>
<keyword evidence="4" id="KW-0472">Membrane</keyword>
<dbReference type="EMBL" id="BPLQ01012350">
    <property type="protein sequence ID" value="GIY64777.1"/>
    <property type="molecule type" value="Genomic_DNA"/>
</dbReference>
<evidence type="ECO:0000256" key="1">
    <source>
        <dbReference type="ARBA" id="ARBA00009162"/>
    </source>
</evidence>
<reference evidence="6 7" key="1">
    <citation type="submission" date="2021-06" db="EMBL/GenBank/DDBJ databases">
        <title>Caerostris darwini draft genome.</title>
        <authorList>
            <person name="Kono N."/>
            <person name="Arakawa K."/>
        </authorList>
    </citation>
    <scope>NUCLEOTIDE SEQUENCE [LARGE SCALE GENOMIC DNA]</scope>
</reference>
<keyword evidence="4" id="KW-1133">Transmembrane helix</keyword>
<comment type="caution">
    <text evidence="6">The sequence shown here is derived from an EMBL/GenBank/DDBJ whole genome shotgun (WGS) entry which is preliminary data.</text>
</comment>
<protein>
    <submittedName>
        <fullName evidence="6">Uncharacterized protein</fullName>
    </submittedName>
</protein>
<evidence type="ECO:0000313" key="6">
    <source>
        <dbReference type="EMBL" id="GIY64777.1"/>
    </source>
</evidence>
<feature type="compositionally biased region" description="Basic residues" evidence="3">
    <location>
        <begin position="152"/>
        <end position="167"/>
    </location>
</feature>
<accession>A0AAV4V3F8</accession>
<feature type="chain" id="PRO_5043629787" evidence="5">
    <location>
        <begin position="19"/>
        <end position="220"/>
    </location>
</feature>
<name>A0AAV4V3F8_9ARAC</name>
<proteinExistence type="inferred from homology"/>
<keyword evidence="5" id="KW-0732">Signal</keyword>
<dbReference type="InterPro" id="IPR029391">
    <property type="entry name" value="CSN9_metazoa"/>
</dbReference>
<evidence type="ECO:0000256" key="3">
    <source>
        <dbReference type="SAM" id="MobiDB-lite"/>
    </source>
</evidence>
<evidence type="ECO:0000256" key="2">
    <source>
        <dbReference type="ARBA" id="ARBA00022790"/>
    </source>
</evidence>
<evidence type="ECO:0000256" key="4">
    <source>
        <dbReference type="SAM" id="Phobius"/>
    </source>
</evidence>
<feature type="region of interest" description="Disordered" evidence="3">
    <location>
        <begin position="152"/>
        <end position="180"/>
    </location>
</feature>
<keyword evidence="4" id="KW-0812">Transmembrane</keyword>
<keyword evidence="7" id="KW-1185">Reference proteome</keyword>
<dbReference type="GO" id="GO:0008180">
    <property type="term" value="C:COP9 signalosome"/>
    <property type="evidence" value="ECO:0007669"/>
    <property type="project" value="UniProtKB-KW"/>
</dbReference>
<sequence>MIPLKNFNSLLLSPVVLSLFSAIPNWMTPLHPTRKIMLFYEGAQRGAGTQSLVLLKFLNLYCCVLCVYFDQVLYQFDFKYRIMKPKGVVADEMFPEGAGPYMDLEEMYKEIDGQFIEETSTPIRSEILGVGKKPEQSFMRKRFKQIAEHKKQRRRREISKKGIKLSRQRSLAESPTLNKPRLECAGGSSGLLMDLAANEKSVHADFFNDFEDLFDDEDLA</sequence>
<dbReference type="Pfam" id="PF15004">
    <property type="entry name" value="MYEOV2"/>
    <property type="match status" value="2"/>
</dbReference>
<feature type="compositionally biased region" description="Polar residues" evidence="3">
    <location>
        <begin position="168"/>
        <end position="177"/>
    </location>
</feature>
<comment type="similarity">
    <text evidence="1">Belongs to the CSN9 family.</text>
</comment>
<dbReference type="PANTHER" id="PTHR28562">
    <property type="entry name" value="COP9 SIGNALOSOME COMPLEX SUBUNIT 9"/>
    <property type="match status" value="1"/>
</dbReference>
<evidence type="ECO:0000256" key="5">
    <source>
        <dbReference type="SAM" id="SignalP"/>
    </source>
</evidence>